<reference evidence="2" key="1">
    <citation type="submission" date="2019-03" db="EMBL/GenBank/DDBJ databases">
        <authorList>
            <person name="Mank J."/>
            <person name="Almeida P."/>
        </authorList>
    </citation>
    <scope>NUCLEOTIDE SEQUENCE</scope>
    <source>
        <strain evidence="2">78183</strain>
    </source>
</reference>
<evidence type="ECO:0000313" key="2">
    <source>
        <dbReference type="EMBL" id="VFU26389.1"/>
    </source>
</evidence>
<protein>
    <submittedName>
        <fullName evidence="2">Uncharacterized protein</fullName>
    </submittedName>
</protein>
<name>A0A6N2KD67_SALVM</name>
<sequence length="60" mass="6771">MQGNQSLQAFLLLPFCWFNFGLLAFLCNTIQASTKGKNIQSFAASIIEGDYYQISEVLYL</sequence>
<keyword evidence="1" id="KW-0472">Membrane</keyword>
<proteinExistence type="predicted"/>
<keyword evidence="1" id="KW-1133">Transmembrane helix</keyword>
<dbReference type="EMBL" id="CAADRP010000302">
    <property type="protein sequence ID" value="VFU26389.1"/>
    <property type="molecule type" value="Genomic_DNA"/>
</dbReference>
<evidence type="ECO:0000256" key="1">
    <source>
        <dbReference type="SAM" id="Phobius"/>
    </source>
</evidence>
<feature type="transmembrane region" description="Helical" evidence="1">
    <location>
        <begin position="6"/>
        <end position="27"/>
    </location>
</feature>
<gene>
    <name evidence="2" type="ORF">SVIM_LOCUS69347</name>
</gene>
<dbReference type="AlphaFoldDB" id="A0A6N2KD67"/>
<keyword evidence="1" id="KW-0812">Transmembrane</keyword>
<accession>A0A6N2KD67</accession>
<organism evidence="2">
    <name type="scientific">Salix viminalis</name>
    <name type="common">Common osier</name>
    <name type="synonym">Basket willow</name>
    <dbReference type="NCBI Taxonomy" id="40686"/>
    <lineage>
        <taxon>Eukaryota</taxon>
        <taxon>Viridiplantae</taxon>
        <taxon>Streptophyta</taxon>
        <taxon>Embryophyta</taxon>
        <taxon>Tracheophyta</taxon>
        <taxon>Spermatophyta</taxon>
        <taxon>Magnoliopsida</taxon>
        <taxon>eudicotyledons</taxon>
        <taxon>Gunneridae</taxon>
        <taxon>Pentapetalae</taxon>
        <taxon>rosids</taxon>
        <taxon>fabids</taxon>
        <taxon>Malpighiales</taxon>
        <taxon>Salicaceae</taxon>
        <taxon>Saliceae</taxon>
        <taxon>Salix</taxon>
    </lineage>
</organism>